<dbReference type="EMBL" id="MLJW01001074">
    <property type="protein sequence ID" value="OIQ80336.1"/>
    <property type="molecule type" value="Genomic_DNA"/>
</dbReference>
<protein>
    <submittedName>
        <fullName evidence="2">Uncharacterized protein</fullName>
    </submittedName>
</protein>
<gene>
    <name evidence="2" type="ORF">GALL_379100</name>
</gene>
<organism evidence="2">
    <name type="scientific">mine drainage metagenome</name>
    <dbReference type="NCBI Taxonomy" id="410659"/>
    <lineage>
        <taxon>unclassified sequences</taxon>
        <taxon>metagenomes</taxon>
        <taxon>ecological metagenomes</taxon>
    </lineage>
</organism>
<accession>A0A1J5QAB5</accession>
<proteinExistence type="predicted"/>
<comment type="caution">
    <text evidence="2">The sequence shown here is derived from an EMBL/GenBank/DDBJ whole genome shotgun (WGS) entry which is preliminary data.</text>
</comment>
<feature type="region of interest" description="Disordered" evidence="1">
    <location>
        <begin position="733"/>
        <end position="767"/>
    </location>
</feature>
<dbReference type="AlphaFoldDB" id="A0A1J5QAB5"/>
<sequence>MLLRLPRSPPVGQAQRRQQIVEAQVRPARAEGSRCAAQQTPGLVVRGLRPHGMAGAGEQIAVVQQPQGVQALAWIKSLAERHGQSQIAQRLRNGGLHLQAARRALQTGGELLERRAQFVEAVHVQQQPEQRDLVIAVVRGQAHGGAQIGQGFAAPAQRLPDLGARRENLWIPLQFLAQRAGEHGARPGLQALQAGQLDQRLQPVHGERLGRCDFPGFGQQSERRGRTVDLLREHDEAFHLVRLHAAAQGGRVPGTGVGGARGARVAEIPVDVGQQALVRGAQIVRATGLLGLREDVARLLELAGLQQRQRVVDAGAQVQHAEFQTLRIGLQRGVRLAHIALQPRQRPEQAGVGPRGFAQHGDGPLWVALVFERLGILQPVAGFHAARPGARFPVGDEAAGGMQVAGQAAHIAQGLLRDALTQQGHPLVHGGIRLVVPFQDLRASPGPGRAAVGRGQCRVGDVQRTVQIGRSQHQPPRQFGLGGVELACELGRGLRQVHGAAQPGQRVLRPVGGKREPHQLPGQLRIGREVARMGGDLGVSLLGIARGQQHACSLFQQRALLRLGAGSRQRSEQDLRGEAVFTEPEQQLAGLERRGRGQRGVAQRHRGQTLDRFLVVQTLQKKQCGAPIVEIARLGLREQGDERAARPLRLRGLSAGAGIEPEALPDAQAHGVGARIGAQWFERGECLLCLADAHVTLRQQQAQVGVAALQAQQVFEVVDGEAGVLRAAQQLHQLAPGPHQRQRRRADQREPGEGAAREQPAAPRIVG</sequence>
<evidence type="ECO:0000256" key="1">
    <source>
        <dbReference type="SAM" id="MobiDB-lite"/>
    </source>
</evidence>
<reference evidence="2" key="1">
    <citation type="submission" date="2016-10" db="EMBL/GenBank/DDBJ databases">
        <title>Sequence of Gallionella enrichment culture.</title>
        <authorList>
            <person name="Poehlein A."/>
            <person name="Muehling M."/>
            <person name="Daniel R."/>
        </authorList>
    </citation>
    <scope>NUCLEOTIDE SEQUENCE</scope>
</reference>
<evidence type="ECO:0000313" key="2">
    <source>
        <dbReference type="EMBL" id="OIQ80336.1"/>
    </source>
</evidence>
<name>A0A1J5QAB5_9ZZZZ</name>
<feature type="compositionally biased region" description="Basic and acidic residues" evidence="1">
    <location>
        <begin position="745"/>
        <end position="756"/>
    </location>
</feature>